<evidence type="ECO:0000256" key="2">
    <source>
        <dbReference type="ARBA" id="ARBA00022729"/>
    </source>
</evidence>
<evidence type="ECO:0000313" key="4">
    <source>
        <dbReference type="EMBL" id="GAK49733.1"/>
    </source>
</evidence>
<evidence type="ECO:0000259" key="3">
    <source>
        <dbReference type="PROSITE" id="PS51677"/>
    </source>
</evidence>
<feature type="domain" description="NodB homology" evidence="3">
    <location>
        <begin position="31"/>
        <end position="292"/>
    </location>
</feature>
<dbReference type="Gene3D" id="3.20.20.370">
    <property type="entry name" value="Glycoside hydrolase/deacetylase"/>
    <property type="match status" value="1"/>
</dbReference>
<keyword evidence="5" id="KW-1185">Reference proteome</keyword>
<evidence type="ECO:0000256" key="1">
    <source>
        <dbReference type="ARBA" id="ARBA00004613"/>
    </source>
</evidence>
<gene>
    <name evidence="4" type="ORF">U14_00957</name>
</gene>
<dbReference type="Proteomes" id="UP000030700">
    <property type="component" value="Unassembled WGS sequence"/>
</dbReference>
<dbReference type="AlphaFoldDB" id="A0A0S6VR65"/>
<dbReference type="InterPro" id="IPR051398">
    <property type="entry name" value="Polysacch_Deacetylase"/>
</dbReference>
<dbReference type="Pfam" id="PF01522">
    <property type="entry name" value="Polysacc_deac_1"/>
    <property type="match status" value="1"/>
</dbReference>
<dbReference type="CDD" id="cd10918">
    <property type="entry name" value="CE4_NodB_like_5s_6s"/>
    <property type="match status" value="1"/>
</dbReference>
<evidence type="ECO:0000313" key="5">
    <source>
        <dbReference type="Proteomes" id="UP000030700"/>
    </source>
</evidence>
<dbReference type="GO" id="GO:0005975">
    <property type="term" value="P:carbohydrate metabolic process"/>
    <property type="evidence" value="ECO:0007669"/>
    <property type="project" value="InterPro"/>
</dbReference>
<dbReference type="HOGENOM" id="CLU_976396_0_0_0"/>
<dbReference type="EMBL" id="DF820455">
    <property type="protein sequence ID" value="GAK49733.1"/>
    <property type="molecule type" value="Genomic_DNA"/>
</dbReference>
<proteinExistence type="predicted"/>
<dbReference type="PANTHER" id="PTHR34216">
    <property type="match status" value="1"/>
</dbReference>
<dbReference type="SUPFAM" id="SSF88713">
    <property type="entry name" value="Glycoside hydrolase/deacetylase"/>
    <property type="match status" value="1"/>
</dbReference>
<keyword evidence="2" id="KW-0732">Signal</keyword>
<sequence>MSYYLAAYDVEAIYPWWELGNQPYSADLYHNSVSYRGEHLQECLNGVAAVADVHRKLQLPATFFLVGELVEHAAAELRKILNYSLFDLQCHSYSHADLIQLQEQPDALKHELLDSKRLVEKTFGREVIGLTLPAGSVNGLRGQATLLRALRDAGYRYIRSVGLGPLNTIPAPLTQPFWYREDGFPEILEIGLHAWHDNVLSGQPFPIHWPPILPWGYPDRLPTTAFEMYAAYAPGIEYVADQNLTTYVPCFHPWSIYRVDRRALHIELLLTHARRRLTVVSCTEFYQIASTV</sequence>
<protein>
    <submittedName>
        <fullName evidence="4">Polysaccharide deacetylase</fullName>
    </submittedName>
</protein>
<name>A0A0S6VR65_9BACT</name>
<comment type="subcellular location">
    <subcellularLocation>
        <location evidence="1">Secreted</location>
    </subcellularLocation>
</comment>
<organism evidence="4">
    <name type="scientific">Candidatus Moduliflexus flocculans</name>
    <dbReference type="NCBI Taxonomy" id="1499966"/>
    <lineage>
        <taxon>Bacteria</taxon>
        <taxon>Candidatus Moduliflexota</taxon>
        <taxon>Candidatus Moduliflexia</taxon>
        <taxon>Candidatus Moduliflexales</taxon>
        <taxon>Candidatus Moduliflexaceae</taxon>
    </lineage>
</organism>
<dbReference type="GO" id="GO:0016810">
    <property type="term" value="F:hydrolase activity, acting on carbon-nitrogen (but not peptide) bonds"/>
    <property type="evidence" value="ECO:0007669"/>
    <property type="project" value="InterPro"/>
</dbReference>
<dbReference type="STRING" id="1499966.U14_00957"/>
<dbReference type="InterPro" id="IPR002509">
    <property type="entry name" value="NODB_dom"/>
</dbReference>
<dbReference type="GO" id="GO:0005576">
    <property type="term" value="C:extracellular region"/>
    <property type="evidence" value="ECO:0007669"/>
    <property type="project" value="UniProtKB-SubCell"/>
</dbReference>
<dbReference type="PROSITE" id="PS51677">
    <property type="entry name" value="NODB"/>
    <property type="match status" value="1"/>
</dbReference>
<reference evidence="4" key="1">
    <citation type="journal article" date="2015" name="PeerJ">
        <title>First genomic representation of candidate bacterial phylum KSB3 points to enhanced environmental sensing as a trigger of wastewater bulking.</title>
        <authorList>
            <person name="Sekiguchi Y."/>
            <person name="Ohashi A."/>
            <person name="Parks D.H."/>
            <person name="Yamauchi T."/>
            <person name="Tyson G.W."/>
            <person name="Hugenholtz P."/>
        </authorList>
    </citation>
    <scope>NUCLEOTIDE SEQUENCE [LARGE SCALE GENOMIC DNA]</scope>
</reference>
<accession>A0A0S6VR65</accession>
<dbReference type="PANTHER" id="PTHR34216:SF3">
    <property type="entry name" value="POLY-BETA-1,6-N-ACETYL-D-GLUCOSAMINE N-DEACETYLASE"/>
    <property type="match status" value="1"/>
</dbReference>
<dbReference type="InterPro" id="IPR011330">
    <property type="entry name" value="Glyco_hydro/deAcase_b/a-brl"/>
</dbReference>